<keyword evidence="2" id="KW-0560">Oxidoreductase</keyword>
<reference evidence="4 5" key="1">
    <citation type="submission" date="2017-08" db="EMBL/GenBank/DDBJ databases">
        <title>Infants hospitalized years apart are colonized by the same room-sourced microbial strains.</title>
        <authorList>
            <person name="Brooks B."/>
            <person name="Olm M.R."/>
            <person name="Firek B.A."/>
            <person name="Baker R."/>
            <person name="Thomas B.C."/>
            <person name="Morowitz M.J."/>
            <person name="Banfield J.F."/>
        </authorList>
    </citation>
    <scope>NUCLEOTIDE SEQUENCE [LARGE SCALE GENOMIC DNA]</scope>
    <source>
        <strain evidence="4">S2_018_000_R2_104</strain>
    </source>
</reference>
<organism evidence="4 5">
    <name type="scientific">Micavibrio aeruginosavorus</name>
    <dbReference type="NCBI Taxonomy" id="349221"/>
    <lineage>
        <taxon>Bacteria</taxon>
        <taxon>Pseudomonadati</taxon>
        <taxon>Bdellovibrionota</taxon>
        <taxon>Bdellovibrionia</taxon>
        <taxon>Bdellovibrionales</taxon>
        <taxon>Pseudobdellovibrionaceae</taxon>
        <taxon>Micavibrio</taxon>
    </lineage>
</organism>
<accession>A0A2W5BJI9</accession>
<dbReference type="PANTHER" id="PTHR43353:SF5">
    <property type="entry name" value="SUCCINATE-SEMIALDEHYDE DEHYDROGENASE, MITOCHONDRIAL"/>
    <property type="match status" value="1"/>
</dbReference>
<dbReference type="InterPro" id="IPR015590">
    <property type="entry name" value="Aldehyde_DH_dom"/>
</dbReference>
<dbReference type="Gene3D" id="3.40.605.10">
    <property type="entry name" value="Aldehyde Dehydrogenase, Chain A, domain 1"/>
    <property type="match status" value="1"/>
</dbReference>
<dbReference type="Proteomes" id="UP000249557">
    <property type="component" value="Unassembled WGS sequence"/>
</dbReference>
<comment type="caution">
    <text evidence="4">The sequence shown here is derived from an EMBL/GenBank/DDBJ whole genome shotgun (WGS) entry which is preliminary data.</text>
</comment>
<dbReference type="GO" id="GO:0004777">
    <property type="term" value="F:succinate-semialdehyde dehydrogenase (NAD+) activity"/>
    <property type="evidence" value="ECO:0007669"/>
    <property type="project" value="TreeGrafter"/>
</dbReference>
<evidence type="ECO:0000313" key="5">
    <source>
        <dbReference type="Proteomes" id="UP000249557"/>
    </source>
</evidence>
<comment type="similarity">
    <text evidence="1">Belongs to the aldehyde dehydrogenase family.</text>
</comment>
<dbReference type="SUPFAM" id="SSF53720">
    <property type="entry name" value="ALDH-like"/>
    <property type="match status" value="1"/>
</dbReference>
<feature type="domain" description="Aldehyde dehydrogenase" evidence="3">
    <location>
        <begin position="25"/>
        <end position="103"/>
    </location>
</feature>
<gene>
    <name evidence="4" type="ORF">DI626_09280</name>
</gene>
<dbReference type="Pfam" id="PF00171">
    <property type="entry name" value="Aldedh"/>
    <property type="match status" value="1"/>
</dbReference>
<proteinExistence type="inferred from homology"/>
<sequence>MSNKAASPQLSQDIVKDRAFIGGQWIAAKSGASFDVINPANNDIIISVPDMNAEDTCDAISHADKAFKTWSKLHPSKRAEIMFRWSDLILKRADDLAMLMTAE</sequence>
<evidence type="ECO:0000256" key="2">
    <source>
        <dbReference type="ARBA" id="ARBA00023002"/>
    </source>
</evidence>
<dbReference type="InterPro" id="IPR050740">
    <property type="entry name" value="Aldehyde_DH_Superfamily"/>
</dbReference>
<evidence type="ECO:0000259" key="3">
    <source>
        <dbReference type="Pfam" id="PF00171"/>
    </source>
</evidence>
<dbReference type="GO" id="GO:0009450">
    <property type="term" value="P:gamma-aminobutyric acid catabolic process"/>
    <property type="evidence" value="ECO:0007669"/>
    <property type="project" value="TreeGrafter"/>
</dbReference>
<dbReference type="AlphaFoldDB" id="A0A2W5BJI9"/>
<feature type="non-terminal residue" evidence="4">
    <location>
        <position position="103"/>
    </location>
</feature>
<dbReference type="InterPro" id="IPR016161">
    <property type="entry name" value="Ald_DH/histidinol_DH"/>
</dbReference>
<evidence type="ECO:0000313" key="4">
    <source>
        <dbReference type="EMBL" id="PZO83171.1"/>
    </source>
</evidence>
<dbReference type="EMBL" id="QFNK01000221">
    <property type="protein sequence ID" value="PZO83171.1"/>
    <property type="molecule type" value="Genomic_DNA"/>
</dbReference>
<dbReference type="PANTHER" id="PTHR43353">
    <property type="entry name" value="SUCCINATE-SEMIALDEHYDE DEHYDROGENASE, MITOCHONDRIAL"/>
    <property type="match status" value="1"/>
</dbReference>
<name>A0A2W5BJI9_9BACT</name>
<dbReference type="InterPro" id="IPR016162">
    <property type="entry name" value="Ald_DH_N"/>
</dbReference>
<evidence type="ECO:0000256" key="1">
    <source>
        <dbReference type="ARBA" id="ARBA00009986"/>
    </source>
</evidence>
<protein>
    <submittedName>
        <fullName evidence="4">Succinate-semialdehyde dehydrogenase (NADP(+))</fullName>
    </submittedName>
</protein>